<evidence type="ECO:0000313" key="5">
    <source>
        <dbReference type="EMBL" id="KAF2112609.1"/>
    </source>
</evidence>
<evidence type="ECO:0000313" key="6">
    <source>
        <dbReference type="Proteomes" id="UP000799770"/>
    </source>
</evidence>
<gene>
    <name evidence="5" type="ORF">BDV96DRAFT_524682</name>
</gene>
<feature type="region of interest" description="Disordered" evidence="2">
    <location>
        <begin position="207"/>
        <end position="232"/>
    </location>
</feature>
<name>A0A6A5YZI8_9PLEO</name>
<keyword evidence="6" id="KW-1185">Reference proteome</keyword>
<keyword evidence="3" id="KW-0472">Membrane</keyword>
<dbReference type="EMBL" id="ML977330">
    <property type="protein sequence ID" value="KAF2112609.1"/>
    <property type="molecule type" value="Genomic_DNA"/>
</dbReference>
<feature type="compositionally biased region" description="Acidic residues" evidence="2">
    <location>
        <begin position="120"/>
        <end position="130"/>
    </location>
</feature>
<sequence length="524" mass="58808">MASSSTETTPLISSMSHGATPGKPIPPRPQRTVTFNPTVTSSSPQQPTAVRANSHGASSAISNIPTSHGGQPMLSTLNNKLRRRNSSGAPILPHHGPISKIGPQRTTRTAQKLKLLPDPDQGEEGEDEESGRDVYVQYTRIKDPTARRDAARLGKADREKLPRVTAYCTAASYKMDDLMRFLKGKQRLRGALPKRFDECIYSPYNYGKKGPESVHSSSVHDGSTEDRPRRYSDSAIEVEAQSEMRREALIDLQNETEGLVDFNGEGSERPRRPSISQMHADSDNTIDNVDFDTQVHTPEVFLFEYGTVVIWGMTVQDEKKFLKEIAKFEVDKLGKDEIETEEFNFYYTREYQARIYNDFISLRDKKNYMAKLAISHALSQSVKTSLFEDLVDNTIDDTKDIPAQIAASGKINLNKKQINMQIGELFILRISIHLQGSVLDAPELMWAEPQLDPMYQAVRSYLEMDQRVGLLTERLNVIGDLLSVLKDQLTVTHGELLEWIVIILIFAEVVVAAINIFVDLHATD</sequence>
<dbReference type="PANTHER" id="PTHR16255">
    <property type="entry name" value="REQUIRED FOR MEIOTIC NUCLEAR DIVISION PROTEIN 1 HOMOLOG"/>
    <property type="match status" value="1"/>
</dbReference>
<dbReference type="Pfam" id="PF02582">
    <property type="entry name" value="DUF155"/>
    <property type="match status" value="1"/>
</dbReference>
<dbReference type="GO" id="GO:0005739">
    <property type="term" value="C:mitochondrion"/>
    <property type="evidence" value="ECO:0007669"/>
    <property type="project" value="UniProtKB-ARBA"/>
</dbReference>
<keyword evidence="3" id="KW-1133">Transmembrane helix</keyword>
<evidence type="ECO:0000256" key="3">
    <source>
        <dbReference type="SAM" id="Phobius"/>
    </source>
</evidence>
<keyword evidence="3" id="KW-0812">Transmembrane</keyword>
<feature type="region of interest" description="Disordered" evidence="2">
    <location>
        <begin position="260"/>
        <end position="283"/>
    </location>
</feature>
<dbReference type="AlphaFoldDB" id="A0A6A5YZI8"/>
<feature type="compositionally biased region" description="Basic and acidic residues" evidence="2">
    <location>
        <begin position="222"/>
        <end position="232"/>
    </location>
</feature>
<feature type="region of interest" description="Disordered" evidence="2">
    <location>
        <begin position="114"/>
        <end position="133"/>
    </location>
</feature>
<reference evidence="5" key="1">
    <citation type="journal article" date="2020" name="Stud. Mycol.">
        <title>101 Dothideomycetes genomes: a test case for predicting lifestyles and emergence of pathogens.</title>
        <authorList>
            <person name="Haridas S."/>
            <person name="Albert R."/>
            <person name="Binder M."/>
            <person name="Bloem J."/>
            <person name="Labutti K."/>
            <person name="Salamov A."/>
            <person name="Andreopoulos B."/>
            <person name="Baker S."/>
            <person name="Barry K."/>
            <person name="Bills G."/>
            <person name="Bluhm B."/>
            <person name="Cannon C."/>
            <person name="Castanera R."/>
            <person name="Culley D."/>
            <person name="Daum C."/>
            <person name="Ezra D."/>
            <person name="Gonzalez J."/>
            <person name="Henrissat B."/>
            <person name="Kuo A."/>
            <person name="Liang C."/>
            <person name="Lipzen A."/>
            <person name="Lutzoni F."/>
            <person name="Magnuson J."/>
            <person name="Mondo S."/>
            <person name="Nolan M."/>
            <person name="Ohm R."/>
            <person name="Pangilinan J."/>
            <person name="Park H.-J."/>
            <person name="Ramirez L."/>
            <person name="Alfaro M."/>
            <person name="Sun H."/>
            <person name="Tritt A."/>
            <person name="Yoshinaga Y."/>
            <person name="Zwiers L.-H."/>
            <person name="Turgeon B."/>
            <person name="Goodwin S."/>
            <person name="Spatafora J."/>
            <person name="Crous P."/>
            <person name="Grigoriev I."/>
        </authorList>
    </citation>
    <scope>NUCLEOTIDE SEQUENCE</scope>
    <source>
        <strain evidence="5">CBS 627.86</strain>
    </source>
</reference>
<dbReference type="OrthoDB" id="18302at2759"/>
<feature type="compositionally biased region" description="Polar residues" evidence="2">
    <location>
        <begin position="55"/>
        <end position="79"/>
    </location>
</feature>
<feature type="compositionally biased region" description="Polar residues" evidence="2">
    <location>
        <begin position="274"/>
        <end position="283"/>
    </location>
</feature>
<feature type="region of interest" description="Disordered" evidence="2">
    <location>
        <begin position="1"/>
        <end position="107"/>
    </location>
</feature>
<dbReference type="InterPro" id="IPR051624">
    <property type="entry name" value="RMD1/Sad1-interacting"/>
</dbReference>
<feature type="compositionally biased region" description="Polar residues" evidence="2">
    <location>
        <begin position="1"/>
        <end position="17"/>
    </location>
</feature>
<evidence type="ECO:0000256" key="2">
    <source>
        <dbReference type="SAM" id="MobiDB-lite"/>
    </source>
</evidence>
<accession>A0A6A5YZI8</accession>
<feature type="domain" description="DUF155" evidence="4">
    <location>
        <begin position="300"/>
        <end position="471"/>
    </location>
</feature>
<comment type="similarity">
    <text evidence="1">Belongs to the RMD1/sif2 family.</text>
</comment>
<dbReference type="PANTHER" id="PTHR16255:SF15">
    <property type="entry name" value="SPORULATION PROTEIN RMD1"/>
    <property type="match status" value="1"/>
</dbReference>
<protein>
    <submittedName>
        <fullName evidence="5">Sporulation protein-like protein RMD1</fullName>
    </submittedName>
</protein>
<evidence type="ECO:0000259" key="4">
    <source>
        <dbReference type="Pfam" id="PF02582"/>
    </source>
</evidence>
<feature type="transmembrane region" description="Helical" evidence="3">
    <location>
        <begin position="496"/>
        <end position="518"/>
    </location>
</feature>
<dbReference type="InterPro" id="IPR003734">
    <property type="entry name" value="DUF155"/>
</dbReference>
<organism evidence="5 6">
    <name type="scientific">Lophiotrema nucula</name>
    <dbReference type="NCBI Taxonomy" id="690887"/>
    <lineage>
        <taxon>Eukaryota</taxon>
        <taxon>Fungi</taxon>
        <taxon>Dikarya</taxon>
        <taxon>Ascomycota</taxon>
        <taxon>Pezizomycotina</taxon>
        <taxon>Dothideomycetes</taxon>
        <taxon>Pleosporomycetidae</taxon>
        <taxon>Pleosporales</taxon>
        <taxon>Lophiotremataceae</taxon>
        <taxon>Lophiotrema</taxon>
    </lineage>
</organism>
<feature type="compositionally biased region" description="Polar residues" evidence="2">
    <location>
        <begin position="31"/>
        <end position="48"/>
    </location>
</feature>
<evidence type="ECO:0000256" key="1">
    <source>
        <dbReference type="ARBA" id="ARBA00008306"/>
    </source>
</evidence>
<proteinExistence type="inferred from homology"/>
<dbReference type="Proteomes" id="UP000799770">
    <property type="component" value="Unassembled WGS sequence"/>
</dbReference>